<feature type="signal peptide" evidence="2">
    <location>
        <begin position="1"/>
        <end position="24"/>
    </location>
</feature>
<protein>
    <submittedName>
        <fullName evidence="4">RHS repeat-associated core domain-containing protein</fullName>
    </submittedName>
</protein>
<evidence type="ECO:0000259" key="3">
    <source>
        <dbReference type="Pfam" id="PF20041"/>
    </source>
</evidence>
<dbReference type="Gene3D" id="2.180.10.10">
    <property type="entry name" value="RHS repeat-associated core"/>
    <property type="match status" value="1"/>
</dbReference>
<dbReference type="NCBIfam" id="NF045639">
    <property type="entry name" value="GCX_COOH"/>
    <property type="match status" value="1"/>
</dbReference>
<dbReference type="NCBIfam" id="TIGR03696">
    <property type="entry name" value="Rhs_assc_core"/>
    <property type="match status" value="1"/>
</dbReference>
<gene>
    <name evidence="4" type="ORF">IDJ77_12135</name>
</gene>
<dbReference type="InterPro" id="IPR055015">
    <property type="entry name" value="GCX_COOH"/>
</dbReference>
<comment type="caution">
    <text evidence="4">The sequence shown here is derived from an EMBL/GenBank/DDBJ whole genome shotgun (WGS) entry which is preliminary data.</text>
</comment>
<proteinExistence type="predicted"/>
<evidence type="ECO:0000256" key="1">
    <source>
        <dbReference type="SAM" id="MobiDB-lite"/>
    </source>
</evidence>
<dbReference type="EMBL" id="JACWMY010000005">
    <property type="protein sequence ID" value="MBD1364559.1"/>
    <property type="molecule type" value="Genomic_DNA"/>
</dbReference>
<feature type="chain" id="PRO_5045203456" evidence="2">
    <location>
        <begin position="25"/>
        <end position="1198"/>
    </location>
</feature>
<organism evidence="4 5">
    <name type="scientific">Mucilaginibacter pankratovii</name>
    <dbReference type="NCBI Taxonomy" id="2772110"/>
    <lineage>
        <taxon>Bacteria</taxon>
        <taxon>Pseudomonadati</taxon>
        <taxon>Bacteroidota</taxon>
        <taxon>Sphingobacteriia</taxon>
        <taxon>Sphingobacteriales</taxon>
        <taxon>Sphingobacteriaceae</taxon>
        <taxon>Mucilaginibacter</taxon>
    </lineage>
</organism>
<keyword evidence="5" id="KW-1185">Reference proteome</keyword>
<evidence type="ECO:0000256" key="2">
    <source>
        <dbReference type="SAM" id="SignalP"/>
    </source>
</evidence>
<dbReference type="InterPro" id="IPR022385">
    <property type="entry name" value="Rhs_assc_core"/>
</dbReference>
<dbReference type="InterPro" id="IPR045619">
    <property type="entry name" value="DUF6443"/>
</dbReference>
<dbReference type="Pfam" id="PF20041">
    <property type="entry name" value="DUF6443"/>
    <property type="match status" value="1"/>
</dbReference>
<dbReference type="PANTHER" id="PTHR32305:SF15">
    <property type="entry name" value="PROTEIN RHSA-RELATED"/>
    <property type="match status" value="1"/>
</dbReference>
<evidence type="ECO:0000313" key="5">
    <source>
        <dbReference type="Proteomes" id="UP000606600"/>
    </source>
</evidence>
<feature type="domain" description="DUF6443" evidence="3">
    <location>
        <begin position="94"/>
        <end position="224"/>
    </location>
</feature>
<keyword evidence="2" id="KW-0732">Signal</keyword>
<name>A0ABR7WQF9_9SPHI</name>
<feature type="region of interest" description="Disordered" evidence="1">
    <location>
        <begin position="1179"/>
        <end position="1198"/>
    </location>
</feature>
<dbReference type="InterPro" id="IPR050708">
    <property type="entry name" value="T6SS_VgrG/RHS"/>
</dbReference>
<reference evidence="4 5" key="1">
    <citation type="submission" date="2020-09" db="EMBL/GenBank/DDBJ databases">
        <title>Novel species of Mucilaginibacter isolated from a glacier on the Tibetan Plateau.</title>
        <authorList>
            <person name="Liu Q."/>
            <person name="Xin Y.-H."/>
        </authorList>
    </citation>
    <scope>NUCLEOTIDE SEQUENCE [LARGE SCALE GENOMIC DNA]</scope>
    <source>
        <strain evidence="4 5">ZT4R22</strain>
    </source>
</reference>
<sequence>MKNRSLACKVLLLFCISNFVVKNAFSQLELSSANTTGNHTAPISIVLKPGFSTASGQSFHAYITAGCTPLAAAPSNNQNYIVTYTPRVAGVINPADPANSSCDVMASVQYFDGLGRPLQNVQVKGSPSLKDIIEPIAYDAFGRENIKYLPYTTSQGTSGTYRPDALNPMPGNPVSAQQAFYNRNGENYTPIKMPFSELLFEASPLNRLLEKGSPGDAWQLTGKSGAVDPGHTVKTEYSTNDADASSGNGRFVKLYDVVYDSNGKPSLSDRGLYQPNQLYVTIAKDENWKASDGKIGTVEQYTDKQGQIILKRTFNTGGEVLSTYYVYDDFGNLTFILSPKAQPDNGGITPTQLDLLCFQYRFDGRNRVVEKKLPGVGRQYLVYNKLDNIVATQDSMQRVNNLWSVFKYDAFERPVISGNWNNNNSPVSRMSLQSQVDGSSVLWEQRDNNNSGNYYYTSQSFPISGITRYLSVNYYDAYNIPNLPTAYNATSLYTSNTTTLVTASLTNVVNTNDMLWSVQYYDDNARIVKTYLQHYLNGAINEANYDEITNTYSFTNEVLTTNRIHHALANPTLNVANTFEYDHVGRKINSWEAINGGTPVLLSKIEFNEVGQLYKKHLYSKNNGSSFLQDVLFKYNERGWLNKDSSGLFVMQLKYNDSTNPQFNGNIANQFWGTGSSLNKSYTYSYDKLSRLTDGVSNEGFNEYGITYDLAGNILTLKRDNPASTVINLGYNYNGNQLSTITGISANNYLYDGNGNVKYDPHTNINISYNQLNLPQNITGSKSINYFYDASGNKLRTVSANSTFGSTDYINGLQYKDGIIQTISTQDGLARRKSDGTFSYEFYLQDHLGNTRLSFDDSSGVARVVQRDDYYPFGMEINRKLFGSKNQNLFNGKELMDEIGLVDFGARLYDPYIGRWNMIDQMAEKYASLSPYNFAANNPIKRMDPDGRDVIFTITRDKDGNITDVKISSTVYISGDGASDKRANELTKYSASQLKAKTVNGVNVSFDVQYKYDNSKKESDLGAGENMMVFHSGKDFKDGNRSHVDPNKTDELRTGRVGHVYSSGANNRTVFHETLHEMGLSDRYDETRVTTFDEKKGYGTAVVGVNHPGFPNDIMSSGMNFDKHYYNYFFNAAKSAYEGYVLSPFVTQTNTNYISGAQVSNIPYSQYVDKIRSGILTPYEGKPTHTLGPDNYKPGALK</sequence>
<dbReference type="RefSeq" id="WP_191189218.1">
    <property type="nucleotide sequence ID" value="NZ_JACWMY010000005.1"/>
</dbReference>
<accession>A0ABR7WQF9</accession>
<dbReference type="Proteomes" id="UP000606600">
    <property type="component" value="Unassembled WGS sequence"/>
</dbReference>
<evidence type="ECO:0000313" key="4">
    <source>
        <dbReference type="EMBL" id="MBD1364559.1"/>
    </source>
</evidence>
<dbReference type="PANTHER" id="PTHR32305">
    <property type="match status" value="1"/>
</dbReference>